<organism evidence="2 3">
    <name type="scientific">Corynebacterium wankanglinii</name>
    <dbReference type="NCBI Taxonomy" id="2735136"/>
    <lineage>
        <taxon>Bacteria</taxon>
        <taxon>Bacillati</taxon>
        <taxon>Actinomycetota</taxon>
        <taxon>Actinomycetes</taxon>
        <taxon>Mycobacteriales</taxon>
        <taxon>Corynebacteriaceae</taxon>
        <taxon>Corynebacterium</taxon>
    </lineage>
</organism>
<dbReference type="EMBL" id="JABFED010000001">
    <property type="protein sequence ID" value="MBA1836575.1"/>
    <property type="molecule type" value="Genomic_DNA"/>
</dbReference>
<protein>
    <recommendedName>
        <fullName evidence="1">KAP NTPase domain-containing protein</fullName>
    </recommendedName>
</protein>
<dbReference type="InterPro" id="IPR052754">
    <property type="entry name" value="NTPase_KAP_P-loop"/>
</dbReference>
<dbReference type="AlphaFoldDB" id="A0A7H0K9Y8"/>
<dbReference type="Pfam" id="PF07693">
    <property type="entry name" value="KAP_NTPase"/>
    <property type="match status" value="1"/>
</dbReference>
<reference evidence="2 3" key="1">
    <citation type="submission" date="2020-05" db="EMBL/GenBank/DDBJ databases">
        <title>Descriptions of Corynebacterium xxxx sp. nov., Corynebacterium yyyy sp. nov. and Corynebacterium zzzz sp. nov.</title>
        <authorList>
            <person name="Zhang G."/>
        </authorList>
    </citation>
    <scope>NUCLEOTIDE SEQUENCE [LARGE SCALE GENOMIC DNA]</scope>
    <source>
        <strain evidence="3">zg-913</strain>
    </source>
</reference>
<proteinExistence type="predicted"/>
<dbReference type="RefSeq" id="WP_181191297.1">
    <property type="nucleotide sequence ID" value="NZ_JABFED010000001.1"/>
</dbReference>
<evidence type="ECO:0000313" key="3">
    <source>
        <dbReference type="Proteomes" id="UP000577408"/>
    </source>
</evidence>
<name>A0A7H0K9Y8_9CORY</name>
<keyword evidence="3" id="KW-1185">Reference proteome</keyword>
<gene>
    <name evidence="2" type="ORF">HMA55_01390</name>
</gene>
<evidence type="ECO:0000313" key="2">
    <source>
        <dbReference type="EMBL" id="MBA1836575.1"/>
    </source>
</evidence>
<dbReference type="SUPFAM" id="SSF52540">
    <property type="entry name" value="P-loop containing nucleoside triphosphate hydrolases"/>
    <property type="match status" value="1"/>
</dbReference>
<accession>A0A7H0K9Y8</accession>
<comment type="caution">
    <text evidence="2">The sequence shown here is derived from an EMBL/GenBank/DDBJ whole genome shotgun (WGS) entry which is preliminary data.</text>
</comment>
<dbReference type="InterPro" id="IPR011646">
    <property type="entry name" value="KAP_P-loop"/>
</dbReference>
<sequence length="664" mass="73242">MRYQLGSHRPAPGRYGISDLPLDPRNLGGDDAEVEDDYASDKLRISNYYAGLAEFIGGCVTPMTVAVQGPWGSGKTSALFSVEKALAEMSPKRTEVFYINTWQYSVLESGETLVLSVLKRIISDFTFATQQAAANASDEEGKAVRRVRAAAAAATGLISTIAFNSAAQWAKTAGLSISSGDLRAAYDAAFGSTEEGGRDGAPVELSSADSILNLRFEFAEMVDAYCDLQRIEKVVFLIDDLDRLEPSRAVELMEVFKILFDVQKAVFVLAIDFDIVKLGVTQKYFSMAGQNGGRATDIDEWKARSFFDKIVQVPFNMPVATYDPTELLKDQLRKMSKESGSAAAEIPDDQVDAYASAARYSVGVNPRAIKRLFNAFTLTRIIAGQGMEADPNLFGIYLFICLEVAYPDAHAYVAKAIASADQDEAVAILQHLFYESNDLVDEEFADLHIPEPQQENFINFLQLMGEKFSVIGKRAVNLSSLQECLRLSSVTSVNATPTREMKSNPGFATVEEKLAARNFNDAEIADAMVARFKDLLETDAVRFPQGVTVAPQSDPGTNWFYAYLGQVDHLDSAARRTAKTLARFYQNKRTLRIGFGKRTGAWDEVEEYLQSSGLPQKGPEAGDFGYKLDGKEHRFEIDGITKEISHENLERILDVLQMAYSKAR</sequence>
<dbReference type="PANTHER" id="PTHR22674:SF6">
    <property type="entry name" value="NTPASE KAP FAMILY P-LOOP DOMAIN-CONTAINING PROTEIN 1"/>
    <property type="match status" value="1"/>
</dbReference>
<dbReference type="Proteomes" id="UP000577408">
    <property type="component" value="Unassembled WGS sequence"/>
</dbReference>
<feature type="domain" description="KAP NTPase" evidence="1">
    <location>
        <begin position="46"/>
        <end position="380"/>
    </location>
</feature>
<dbReference type="PANTHER" id="PTHR22674">
    <property type="entry name" value="NTPASE, KAP FAMILY P-LOOP DOMAIN-CONTAINING 1"/>
    <property type="match status" value="1"/>
</dbReference>
<dbReference type="Gene3D" id="3.40.50.300">
    <property type="entry name" value="P-loop containing nucleotide triphosphate hydrolases"/>
    <property type="match status" value="1"/>
</dbReference>
<evidence type="ECO:0000259" key="1">
    <source>
        <dbReference type="Pfam" id="PF07693"/>
    </source>
</evidence>
<dbReference type="InterPro" id="IPR027417">
    <property type="entry name" value="P-loop_NTPase"/>
</dbReference>